<evidence type="ECO:0000259" key="8">
    <source>
        <dbReference type="Pfam" id="PF02163"/>
    </source>
</evidence>
<evidence type="ECO:0000256" key="1">
    <source>
        <dbReference type="ARBA" id="ARBA00004127"/>
    </source>
</evidence>
<dbReference type="GO" id="GO:0004222">
    <property type="term" value="F:metalloendopeptidase activity"/>
    <property type="evidence" value="ECO:0007669"/>
    <property type="project" value="InterPro"/>
</dbReference>
<comment type="similarity">
    <text evidence="2">Belongs to the peptidase M50A family.</text>
</comment>
<dbReference type="GO" id="GO:0012505">
    <property type="term" value="C:endomembrane system"/>
    <property type="evidence" value="ECO:0007669"/>
    <property type="project" value="UniProtKB-SubCell"/>
</dbReference>
<feature type="transmembrane region" description="Helical" evidence="7">
    <location>
        <begin position="460"/>
        <end position="480"/>
    </location>
</feature>
<protein>
    <recommendedName>
        <fullName evidence="6">Endopeptidase S2P</fullName>
    </recommendedName>
</protein>
<evidence type="ECO:0000313" key="10">
    <source>
        <dbReference type="Proteomes" id="UP000053201"/>
    </source>
</evidence>
<accession>A0A0L0HMS2</accession>
<dbReference type="CDD" id="cd05709">
    <property type="entry name" value="S2P-M50"/>
    <property type="match status" value="1"/>
</dbReference>
<name>A0A0L0HMS2_SPIPD</name>
<dbReference type="GeneID" id="27686407"/>
<dbReference type="InterPro" id="IPR036034">
    <property type="entry name" value="PDZ_sf"/>
</dbReference>
<dbReference type="Pfam" id="PF02163">
    <property type="entry name" value="Peptidase_M50"/>
    <property type="match status" value="2"/>
</dbReference>
<comment type="subcellular location">
    <subcellularLocation>
        <location evidence="1">Endomembrane system</location>
        <topology evidence="1">Multi-pass membrane protein</topology>
    </subcellularLocation>
</comment>
<dbReference type="SUPFAM" id="SSF50156">
    <property type="entry name" value="PDZ domain-like"/>
    <property type="match status" value="1"/>
</dbReference>
<keyword evidence="3 7" id="KW-0812">Transmembrane</keyword>
<keyword evidence="4 7" id="KW-1133">Transmembrane helix</keyword>
<dbReference type="OMA" id="GFDGAHI"/>
<feature type="transmembrane region" description="Helical" evidence="7">
    <location>
        <begin position="86"/>
        <end position="117"/>
    </location>
</feature>
<dbReference type="VEuPathDB" id="FungiDB:SPPG_02848"/>
<evidence type="ECO:0000313" key="9">
    <source>
        <dbReference type="EMBL" id="KND02378.1"/>
    </source>
</evidence>
<evidence type="ECO:0000256" key="2">
    <source>
        <dbReference type="ARBA" id="ARBA00009989"/>
    </source>
</evidence>
<feature type="transmembrane region" description="Helical" evidence="7">
    <location>
        <begin position="236"/>
        <end position="256"/>
    </location>
</feature>
<dbReference type="GO" id="GO:1905897">
    <property type="term" value="P:regulation of response to endoplasmic reticulum stress"/>
    <property type="evidence" value="ECO:0007669"/>
    <property type="project" value="TreeGrafter"/>
</dbReference>
<dbReference type="InterPro" id="IPR008915">
    <property type="entry name" value="Peptidase_M50"/>
</dbReference>
<dbReference type="InterPro" id="IPR001193">
    <property type="entry name" value="MBTPS2"/>
</dbReference>
<dbReference type="OrthoDB" id="7694678at2759"/>
<dbReference type="PANTHER" id="PTHR13325">
    <property type="entry name" value="PROTEASE M50 MEMBRANE-BOUND TRANSCRIPTION FACTOR SITE 2 PROTEASE"/>
    <property type="match status" value="1"/>
</dbReference>
<keyword evidence="5 7" id="KW-0472">Membrane</keyword>
<evidence type="ECO:0000256" key="3">
    <source>
        <dbReference type="ARBA" id="ARBA00022692"/>
    </source>
</evidence>
<dbReference type="Proteomes" id="UP000053201">
    <property type="component" value="Unassembled WGS sequence"/>
</dbReference>
<evidence type="ECO:0000256" key="6">
    <source>
        <dbReference type="ARBA" id="ARBA00032658"/>
    </source>
</evidence>
<dbReference type="GO" id="GO:0016020">
    <property type="term" value="C:membrane"/>
    <property type="evidence" value="ECO:0007669"/>
    <property type="project" value="InterPro"/>
</dbReference>
<evidence type="ECO:0000256" key="7">
    <source>
        <dbReference type="SAM" id="Phobius"/>
    </source>
</evidence>
<keyword evidence="10" id="KW-1185">Reference proteome</keyword>
<organism evidence="9 10">
    <name type="scientific">Spizellomyces punctatus (strain DAOM BR117)</name>
    <dbReference type="NCBI Taxonomy" id="645134"/>
    <lineage>
        <taxon>Eukaryota</taxon>
        <taxon>Fungi</taxon>
        <taxon>Fungi incertae sedis</taxon>
        <taxon>Chytridiomycota</taxon>
        <taxon>Chytridiomycota incertae sedis</taxon>
        <taxon>Chytridiomycetes</taxon>
        <taxon>Spizellomycetales</taxon>
        <taxon>Spizellomycetaceae</taxon>
        <taxon>Spizellomyces</taxon>
    </lineage>
</organism>
<gene>
    <name evidence="9" type="ORF">SPPG_02848</name>
</gene>
<dbReference type="eggNOG" id="KOG2921">
    <property type="taxonomic scope" value="Eukaryota"/>
</dbReference>
<evidence type="ECO:0000256" key="5">
    <source>
        <dbReference type="ARBA" id="ARBA00023136"/>
    </source>
</evidence>
<feature type="transmembrane region" description="Helical" evidence="7">
    <location>
        <begin position="200"/>
        <end position="216"/>
    </location>
</feature>
<dbReference type="AlphaFoldDB" id="A0A0L0HMS2"/>
<dbReference type="PRINTS" id="PR01000">
    <property type="entry name" value="SREBPS2PTASE"/>
</dbReference>
<feature type="domain" description="Peptidase M50" evidence="8">
    <location>
        <begin position="457"/>
        <end position="510"/>
    </location>
</feature>
<feature type="domain" description="Peptidase M50" evidence="8">
    <location>
        <begin position="171"/>
        <end position="287"/>
    </location>
</feature>
<dbReference type="EMBL" id="KQ257453">
    <property type="protein sequence ID" value="KND02378.1"/>
    <property type="molecule type" value="Genomic_DNA"/>
</dbReference>
<dbReference type="RefSeq" id="XP_016610417.1">
    <property type="nucleotide sequence ID" value="XM_016751135.1"/>
</dbReference>
<sequence>MTFFQLVAVLTIFWGLLHYSTRHWLLQSSTSRPHRHPSFLPTTAFNNQRSTSYTRTFGHLRVTTTSLNYFFASLYSRVSPQWWKQWFALGTVVGMVCMVAGLGVVAHGVLNFLLKFWAEKVKHDEDFLADFRGNSSMVYSTGAMLTTVTGGDALVSLIPGVNLPISSLGYYLFALLFAGIVHELGHALAAVLYRVPIQSSGLFLTVLYPGAFVELHDPTLSLLGPPERLSIICAGVWHNTVLAIFTLFAIYTLPLWMGWGYTQFDHGVVVLNIMNHSPLVGHLWVGSQIVSVNGADINDGIRGWEQLLWNQVVVERDTGGWCIPHSSIDAEALTCCDITPSNPLGPPNVSSQCFTSQNGTKSCLYLNNVMRAYQSCNVTQDCQKSVTGDSIPAQRAMCMRPYILNRFIRILRIGVREGGEVRDVIYLGDPREVWEEVRVGSLQPRAWFLPVVLPYMMERLLHFIFSISVALAVFNMVPVFKLDGHHALIALLDWIWAKSKNRERGKIVVRRWIEVASTVGLGILMVDGLRAAITG</sequence>
<dbReference type="STRING" id="645134.A0A0L0HMS2"/>
<reference evidence="9 10" key="1">
    <citation type="submission" date="2009-08" db="EMBL/GenBank/DDBJ databases">
        <title>The Genome Sequence of Spizellomyces punctatus strain DAOM BR117.</title>
        <authorList>
            <consortium name="The Broad Institute Genome Sequencing Platform"/>
            <person name="Russ C."/>
            <person name="Cuomo C."/>
            <person name="Shea T."/>
            <person name="Young S.K."/>
            <person name="Zeng Q."/>
            <person name="Koehrsen M."/>
            <person name="Haas B."/>
            <person name="Borodovsky M."/>
            <person name="Guigo R."/>
            <person name="Alvarado L."/>
            <person name="Berlin A."/>
            <person name="Bochicchio J."/>
            <person name="Borenstein D."/>
            <person name="Chapman S."/>
            <person name="Chen Z."/>
            <person name="Engels R."/>
            <person name="Freedman E."/>
            <person name="Gellesch M."/>
            <person name="Goldberg J."/>
            <person name="Griggs A."/>
            <person name="Gujja S."/>
            <person name="Heiman D."/>
            <person name="Hepburn T."/>
            <person name="Howarth C."/>
            <person name="Jen D."/>
            <person name="Larson L."/>
            <person name="Lewis B."/>
            <person name="Mehta T."/>
            <person name="Park D."/>
            <person name="Pearson M."/>
            <person name="Roberts A."/>
            <person name="Saif S."/>
            <person name="Shenoy N."/>
            <person name="Sisk P."/>
            <person name="Stolte C."/>
            <person name="Sykes S."/>
            <person name="Thomson T."/>
            <person name="Walk T."/>
            <person name="White J."/>
            <person name="Yandava C."/>
            <person name="Burger G."/>
            <person name="Gray M.W."/>
            <person name="Holland P.W.H."/>
            <person name="King N."/>
            <person name="Lang F.B.F."/>
            <person name="Roger A.J."/>
            <person name="Ruiz-Trillo I."/>
            <person name="Lander E."/>
            <person name="Nusbaum C."/>
        </authorList>
    </citation>
    <scope>NUCLEOTIDE SEQUENCE [LARGE SCALE GENOMIC DNA]</scope>
    <source>
        <strain evidence="9 10">DAOM BR117</strain>
    </source>
</reference>
<dbReference type="InParanoid" id="A0A0L0HMS2"/>
<dbReference type="GO" id="GO:0031293">
    <property type="term" value="P:membrane protein intracellular domain proteolysis"/>
    <property type="evidence" value="ECO:0007669"/>
    <property type="project" value="TreeGrafter"/>
</dbReference>
<evidence type="ECO:0000256" key="4">
    <source>
        <dbReference type="ARBA" id="ARBA00022989"/>
    </source>
</evidence>
<dbReference type="GO" id="GO:0005737">
    <property type="term" value="C:cytoplasm"/>
    <property type="evidence" value="ECO:0007669"/>
    <property type="project" value="TreeGrafter"/>
</dbReference>
<proteinExistence type="inferred from homology"/>
<dbReference type="PANTHER" id="PTHR13325:SF3">
    <property type="entry name" value="MEMBRANE-BOUND TRANSCRIPTION FACTOR SITE-2 PROTEASE"/>
    <property type="match status" value="1"/>
</dbReference>